<dbReference type="SUPFAM" id="SSF53850">
    <property type="entry name" value="Periplasmic binding protein-like II"/>
    <property type="match status" value="1"/>
</dbReference>
<gene>
    <name evidence="6" type="ORF">GCM10011611_33100</name>
</gene>
<feature type="domain" description="Solute-binding protein family 3/N-terminal" evidence="5">
    <location>
        <begin position="35"/>
        <end position="264"/>
    </location>
</feature>
<dbReference type="AlphaFoldDB" id="A0A8J2YUL7"/>
<evidence type="ECO:0000256" key="2">
    <source>
        <dbReference type="ARBA" id="ARBA00022448"/>
    </source>
</evidence>
<comment type="caution">
    <text evidence="6">The sequence shown here is derived from an EMBL/GenBank/DDBJ whole genome shotgun (WGS) entry which is preliminary data.</text>
</comment>
<dbReference type="EMBL" id="BMJQ01000008">
    <property type="protein sequence ID" value="GGF24421.1"/>
    <property type="molecule type" value="Genomic_DNA"/>
</dbReference>
<evidence type="ECO:0000313" key="6">
    <source>
        <dbReference type="EMBL" id="GGF24421.1"/>
    </source>
</evidence>
<feature type="chain" id="PRO_5035185487" evidence="4">
    <location>
        <begin position="25"/>
        <end position="339"/>
    </location>
</feature>
<evidence type="ECO:0000259" key="5">
    <source>
        <dbReference type="SMART" id="SM00062"/>
    </source>
</evidence>
<evidence type="ECO:0000313" key="7">
    <source>
        <dbReference type="Proteomes" id="UP000646365"/>
    </source>
</evidence>
<accession>A0A8J2YUL7</accession>
<reference evidence="6" key="2">
    <citation type="submission" date="2020-09" db="EMBL/GenBank/DDBJ databases">
        <authorList>
            <person name="Sun Q."/>
            <person name="Zhou Y."/>
        </authorList>
    </citation>
    <scope>NUCLEOTIDE SEQUENCE</scope>
    <source>
        <strain evidence="6">CGMCC 1.15725</strain>
    </source>
</reference>
<dbReference type="InterPro" id="IPR051455">
    <property type="entry name" value="Bact_solute-bind_prot3"/>
</dbReference>
<name>A0A8J2YUL7_9PROT</name>
<reference evidence="6" key="1">
    <citation type="journal article" date="2014" name="Int. J. Syst. Evol. Microbiol.">
        <title>Complete genome sequence of Corynebacterium casei LMG S-19264T (=DSM 44701T), isolated from a smear-ripened cheese.</title>
        <authorList>
            <consortium name="US DOE Joint Genome Institute (JGI-PGF)"/>
            <person name="Walter F."/>
            <person name="Albersmeier A."/>
            <person name="Kalinowski J."/>
            <person name="Ruckert C."/>
        </authorList>
    </citation>
    <scope>NUCLEOTIDE SEQUENCE</scope>
    <source>
        <strain evidence="6">CGMCC 1.15725</strain>
    </source>
</reference>
<keyword evidence="7" id="KW-1185">Reference proteome</keyword>
<organism evidence="6 7">
    <name type="scientific">Aliidongia dinghuensis</name>
    <dbReference type="NCBI Taxonomy" id="1867774"/>
    <lineage>
        <taxon>Bacteria</taxon>
        <taxon>Pseudomonadati</taxon>
        <taxon>Pseudomonadota</taxon>
        <taxon>Alphaproteobacteria</taxon>
        <taxon>Rhodospirillales</taxon>
        <taxon>Dongiaceae</taxon>
        <taxon>Aliidongia</taxon>
    </lineage>
</organism>
<protein>
    <submittedName>
        <fullName evidence="6">Amino acid-binding periplasmic protein</fullName>
    </submittedName>
</protein>
<keyword evidence="3 4" id="KW-0732">Signal</keyword>
<keyword evidence="2" id="KW-0813">Transport</keyword>
<dbReference type="Pfam" id="PF00497">
    <property type="entry name" value="SBP_bac_3"/>
    <property type="match status" value="1"/>
</dbReference>
<dbReference type="Gene3D" id="3.40.190.10">
    <property type="entry name" value="Periplasmic binding protein-like II"/>
    <property type="match status" value="2"/>
</dbReference>
<dbReference type="GO" id="GO:0006865">
    <property type="term" value="P:amino acid transport"/>
    <property type="evidence" value="ECO:0007669"/>
    <property type="project" value="TreeGrafter"/>
</dbReference>
<evidence type="ECO:0000256" key="1">
    <source>
        <dbReference type="ARBA" id="ARBA00010333"/>
    </source>
</evidence>
<evidence type="ECO:0000256" key="4">
    <source>
        <dbReference type="SAM" id="SignalP"/>
    </source>
</evidence>
<dbReference type="InterPro" id="IPR001638">
    <property type="entry name" value="Solute-binding_3/MltF_N"/>
</dbReference>
<evidence type="ECO:0000256" key="3">
    <source>
        <dbReference type="ARBA" id="ARBA00022729"/>
    </source>
</evidence>
<dbReference type="RefSeq" id="WP_229743764.1">
    <property type="nucleotide sequence ID" value="NZ_BMJQ01000008.1"/>
</dbReference>
<dbReference type="CDD" id="cd13692">
    <property type="entry name" value="PBP2_BztA"/>
    <property type="match status" value="1"/>
</dbReference>
<comment type="similarity">
    <text evidence="1">Belongs to the bacterial solute-binding protein 3 family.</text>
</comment>
<sequence>MFKAIFPALTAVALVAGLAQPASAGTIETIKQRGQLVCGVNTGNPGFAQPDSKGVYSGFEVDQCRAVAAAITGKADNVKYVPLTSQNRFTALQSGEIDMLARSATWSLTRESTLNLAFPVVTFYDGQAFMVSKKLGVKSAKELKGATVCALTGSTSELNLADFSRANKLDIKPVSYDSLDGARDAFLGGRCDAYTTDMSGLAATRAAINNPDDYVILPEVISKEPISVAVRQDDPAFLHAVRWTMYAMIEAEELGITAATVDQHMKDENPETKRLLGATPGLGTSMGLTDSWAADVIRQVGNYGESFDRNVGPKTALGLQRGINELWSKGGLLYAPPFR</sequence>
<dbReference type="PANTHER" id="PTHR30085:SF7">
    <property type="entry name" value="AMINO-ACID ABC TRANSPORTER-BINDING PROTEIN YHDW-RELATED"/>
    <property type="match status" value="1"/>
</dbReference>
<proteinExistence type="inferred from homology"/>
<dbReference type="PANTHER" id="PTHR30085">
    <property type="entry name" value="AMINO ACID ABC TRANSPORTER PERMEASE"/>
    <property type="match status" value="1"/>
</dbReference>
<dbReference type="Proteomes" id="UP000646365">
    <property type="component" value="Unassembled WGS sequence"/>
</dbReference>
<dbReference type="SMART" id="SM00062">
    <property type="entry name" value="PBPb"/>
    <property type="match status" value="1"/>
</dbReference>
<feature type="signal peptide" evidence="4">
    <location>
        <begin position="1"/>
        <end position="24"/>
    </location>
</feature>